<dbReference type="InterPro" id="IPR007730">
    <property type="entry name" value="SPOR-like_dom"/>
</dbReference>
<dbReference type="SUPFAM" id="SSF110997">
    <property type="entry name" value="Sporulation related repeat"/>
    <property type="match status" value="1"/>
</dbReference>
<reference evidence="3 4" key="1">
    <citation type="submission" date="2016-11" db="EMBL/GenBank/DDBJ databases">
        <title>Study of marine rhodopsin-containing bacteria.</title>
        <authorList>
            <person name="Yoshizawa S."/>
            <person name="Kumagai Y."/>
            <person name="Kogure K."/>
        </authorList>
    </citation>
    <scope>NUCLEOTIDE SEQUENCE [LARGE SCALE GENOMIC DNA]</scope>
    <source>
        <strain evidence="3 4">SG-29</strain>
    </source>
</reference>
<keyword evidence="1" id="KW-0732">Signal</keyword>
<dbReference type="GO" id="GO:0042834">
    <property type="term" value="F:peptidoglycan binding"/>
    <property type="evidence" value="ECO:0007669"/>
    <property type="project" value="InterPro"/>
</dbReference>
<feature type="domain" description="SPOR" evidence="2">
    <location>
        <begin position="97"/>
        <end position="187"/>
    </location>
</feature>
<feature type="chain" id="PRO_5012446822" description="SPOR domain-containing protein" evidence="1">
    <location>
        <begin position="23"/>
        <end position="188"/>
    </location>
</feature>
<dbReference type="Pfam" id="PF05036">
    <property type="entry name" value="SPOR"/>
    <property type="match status" value="1"/>
</dbReference>
<keyword evidence="4" id="KW-1185">Reference proteome</keyword>
<proteinExistence type="predicted"/>
<accession>A0A259TXJ4</accession>
<dbReference type="RefSeq" id="WP_094546396.1">
    <property type="nucleotide sequence ID" value="NZ_MQWB01000001.1"/>
</dbReference>
<dbReference type="Proteomes" id="UP000216446">
    <property type="component" value="Unassembled WGS sequence"/>
</dbReference>
<comment type="caution">
    <text evidence="3">The sequence shown here is derived from an EMBL/GenBank/DDBJ whole genome shotgun (WGS) entry which is preliminary data.</text>
</comment>
<organism evidence="3 4">
    <name type="scientific">Rubricoccus marinus</name>
    <dbReference type="NCBI Taxonomy" id="716817"/>
    <lineage>
        <taxon>Bacteria</taxon>
        <taxon>Pseudomonadati</taxon>
        <taxon>Rhodothermota</taxon>
        <taxon>Rhodothermia</taxon>
        <taxon>Rhodothermales</taxon>
        <taxon>Rubricoccaceae</taxon>
        <taxon>Rubricoccus</taxon>
    </lineage>
</organism>
<evidence type="ECO:0000256" key="1">
    <source>
        <dbReference type="SAM" id="SignalP"/>
    </source>
</evidence>
<dbReference type="Gene3D" id="3.30.70.1070">
    <property type="entry name" value="Sporulation related repeat"/>
    <property type="match status" value="1"/>
</dbReference>
<sequence length="188" mass="20478">MTTFAGRTLRSLALLALLPVLAACSGSGPIADGGDGPDAGPEAPVAGFPSYETFDPSAYNAEPPPRVTIEHDVPARTMEGTVQLPGTVAAPTNEGQPREVEGFRIHIGRSEDRQSAERIRDAAAAWWRDARNRPGAPRNLEIVVAYVQPYYRVRVGAFEFQEDADDALEFVRRQYGNAFIVPDRVTVR</sequence>
<dbReference type="InterPro" id="IPR036680">
    <property type="entry name" value="SPOR-like_sf"/>
</dbReference>
<feature type="signal peptide" evidence="1">
    <location>
        <begin position="1"/>
        <end position="22"/>
    </location>
</feature>
<protein>
    <recommendedName>
        <fullName evidence="2">SPOR domain-containing protein</fullName>
    </recommendedName>
</protein>
<evidence type="ECO:0000313" key="3">
    <source>
        <dbReference type="EMBL" id="OZC02294.1"/>
    </source>
</evidence>
<name>A0A259TXJ4_9BACT</name>
<dbReference type="PROSITE" id="PS51257">
    <property type="entry name" value="PROKAR_LIPOPROTEIN"/>
    <property type="match status" value="1"/>
</dbReference>
<dbReference type="OrthoDB" id="2473397at2"/>
<dbReference type="EMBL" id="MQWB01000001">
    <property type="protein sequence ID" value="OZC02294.1"/>
    <property type="molecule type" value="Genomic_DNA"/>
</dbReference>
<dbReference type="PROSITE" id="PS51724">
    <property type="entry name" value="SPOR"/>
    <property type="match status" value="1"/>
</dbReference>
<evidence type="ECO:0000259" key="2">
    <source>
        <dbReference type="PROSITE" id="PS51724"/>
    </source>
</evidence>
<gene>
    <name evidence="3" type="ORF">BSZ36_04455</name>
</gene>
<evidence type="ECO:0000313" key="4">
    <source>
        <dbReference type="Proteomes" id="UP000216446"/>
    </source>
</evidence>
<dbReference type="InParanoid" id="A0A259TXJ4"/>
<dbReference type="AlphaFoldDB" id="A0A259TXJ4"/>